<feature type="chain" id="PRO_5039231063" evidence="1">
    <location>
        <begin position="23"/>
        <end position="86"/>
    </location>
</feature>
<dbReference type="Proteomes" id="UP000178953">
    <property type="component" value="Unassembled WGS sequence"/>
</dbReference>
<name>A0A1E8PZV6_9MYCO</name>
<gene>
    <name evidence="2" type="ORF">BEL07_24445</name>
</gene>
<proteinExistence type="predicted"/>
<protein>
    <submittedName>
        <fullName evidence="2">Uncharacterized protein</fullName>
    </submittedName>
</protein>
<evidence type="ECO:0000313" key="2">
    <source>
        <dbReference type="EMBL" id="OFJ51124.1"/>
    </source>
</evidence>
<dbReference type="EMBL" id="MCHX01000078">
    <property type="protein sequence ID" value="OFJ51124.1"/>
    <property type="molecule type" value="Genomic_DNA"/>
</dbReference>
<evidence type="ECO:0000313" key="3">
    <source>
        <dbReference type="Proteomes" id="UP000178953"/>
    </source>
</evidence>
<comment type="caution">
    <text evidence="2">The sequence shown here is derived from an EMBL/GenBank/DDBJ whole genome shotgun (WGS) entry which is preliminary data.</text>
</comment>
<sequence>MKNRLVLGIAAAAVAVSGFATAIAAAEPAPPPGPTTTAPVDGESMITHCTEQLPEAQRGPAADSMRQMMASNMAGASMGEGHMGMP</sequence>
<keyword evidence="1" id="KW-0732">Signal</keyword>
<keyword evidence="3" id="KW-1185">Reference proteome</keyword>
<reference evidence="2 3" key="1">
    <citation type="submission" date="2016-09" db="EMBL/GenBank/DDBJ databases">
        <title>genome sequence of Mycobacterium sp. 739 SCH.</title>
        <authorList>
            <person name="Greninger A.L."/>
            <person name="Qin X."/>
            <person name="Jerome K."/>
            <person name="Vora S."/>
            <person name="Quinn K."/>
        </authorList>
    </citation>
    <scope>NUCLEOTIDE SEQUENCE [LARGE SCALE GENOMIC DNA]</scope>
    <source>
        <strain evidence="2 3">SCH</strain>
    </source>
</reference>
<dbReference type="AlphaFoldDB" id="A0A1E8PZV6"/>
<evidence type="ECO:0000256" key="1">
    <source>
        <dbReference type="SAM" id="SignalP"/>
    </source>
</evidence>
<accession>A0A1E8PZV6</accession>
<feature type="signal peptide" evidence="1">
    <location>
        <begin position="1"/>
        <end position="22"/>
    </location>
</feature>
<organism evidence="2 3">
    <name type="scientific">Mycolicibacterium grossiae</name>
    <dbReference type="NCBI Taxonomy" id="1552759"/>
    <lineage>
        <taxon>Bacteria</taxon>
        <taxon>Bacillati</taxon>
        <taxon>Actinomycetota</taxon>
        <taxon>Actinomycetes</taxon>
        <taxon>Mycobacteriales</taxon>
        <taxon>Mycobacteriaceae</taxon>
        <taxon>Mycolicibacterium</taxon>
    </lineage>
</organism>